<dbReference type="SUPFAM" id="SSF53335">
    <property type="entry name" value="S-adenosyl-L-methionine-dependent methyltransferases"/>
    <property type="match status" value="1"/>
</dbReference>
<dbReference type="AlphaFoldDB" id="A0A8H9KRU9"/>
<reference evidence="2" key="2">
    <citation type="submission" date="2020-09" db="EMBL/GenBank/DDBJ databases">
        <authorList>
            <person name="Sun Q."/>
            <person name="Zhou Y."/>
        </authorList>
    </citation>
    <scope>NUCLEOTIDE SEQUENCE</scope>
    <source>
        <strain evidence="2">CGMCC 1.10749</strain>
    </source>
</reference>
<dbReference type="Gene3D" id="3.40.50.150">
    <property type="entry name" value="Vaccinia Virus protein VP39"/>
    <property type="match status" value="1"/>
</dbReference>
<dbReference type="CDD" id="cd02440">
    <property type="entry name" value="AdoMet_MTases"/>
    <property type="match status" value="1"/>
</dbReference>
<gene>
    <name evidence="2" type="ORF">GCM10011314_25430</name>
</gene>
<dbReference type="Pfam" id="PF08241">
    <property type="entry name" value="Methyltransf_11"/>
    <property type="match status" value="1"/>
</dbReference>
<organism evidence="2 3">
    <name type="scientific">Knoellia flava</name>
    <dbReference type="NCBI Taxonomy" id="913969"/>
    <lineage>
        <taxon>Bacteria</taxon>
        <taxon>Bacillati</taxon>
        <taxon>Actinomycetota</taxon>
        <taxon>Actinomycetes</taxon>
        <taxon>Micrococcales</taxon>
        <taxon>Intrasporangiaceae</taxon>
        <taxon>Knoellia</taxon>
    </lineage>
</organism>
<reference evidence="2" key="1">
    <citation type="journal article" date="2014" name="Int. J. Syst. Evol. Microbiol.">
        <title>Complete genome sequence of Corynebacterium casei LMG S-19264T (=DSM 44701T), isolated from a smear-ripened cheese.</title>
        <authorList>
            <consortium name="US DOE Joint Genome Institute (JGI-PGF)"/>
            <person name="Walter F."/>
            <person name="Albersmeier A."/>
            <person name="Kalinowski J."/>
            <person name="Ruckert C."/>
        </authorList>
    </citation>
    <scope>NUCLEOTIDE SEQUENCE</scope>
    <source>
        <strain evidence="2">CGMCC 1.10749</strain>
    </source>
</reference>
<dbReference type="InterPro" id="IPR013216">
    <property type="entry name" value="Methyltransf_11"/>
</dbReference>
<dbReference type="GO" id="GO:0008757">
    <property type="term" value="F:S-adenosylmethionine-dependent methyltransferase activity"/>
    <property type="evidence" value="ECO:0007669"/>
    <property type="project" value="InterPro"/>
</dbReference>
<dbReference type="PANTHER" id="PTHR43861">
    <property type="entry name" value="TRANS-ACONITATE 2-METHYLTRANSFERASE-RELATED"/>
    <property type="match status" value="1"/>
</dbReference>
<evidence type="ECO:0000259" key="1">
    <source>
        <dbReference type="Pfam" id="PF08241"/>
    </source>
</evidence>
<proteinExistence type="predicted"/>
<accession>A0A8H9KRU9</accession>
<dbReference type="RefSeq" id="WP_084100537.1">
    <property type="nucleotide sequence ID" value="NZ_BMEA01000002.1"/>
</dbReference>
<dbReference type="InterPro" id="IPR029063">
    <property type="entry name" value="SAM-dependent_MTases_sf"/>
</dbReference>
<evidence type="ECO:0000313" key="2">
    <source>
        <dbReference type="EMBL" id="GGB84683.1"/>
    </source>
</evidence>
<dbReference type="PANTHER" id="PTHR43861:SF1">
    <property type="entry name" value="TRANS-ACONITATE 2-METHYLTRANSFERASE"/>
    <property type="match status" value="1"/>
</dbReference>
<name>A0A8H9KRU9_9MICO</name>
<dbReference type="EMBL" id="BMEA01000002">
    <property type="protein sequence ID" value="GGB84683.1"/>
    <property type="molecule type" value="Genomic_DNA"/>
</dbReference>
<sequence>MSEQPGDAAARPAREEQLAYSELMDKMLDEKARRQKAAKLISVIAHGLGRSADDPGGPLAGLTAVDVGCSAGFIADELALAGARTTGVDIDEPGLAKARERFGSRVDFRLARGEDLPFEDGSVDVVVLNHIYEHVVDPDAVVADIHRVLAPGGVLYLGIGHRWQVIEPHHRLPFLSWLPQRAADRYMRLTGKGEHYYEQYATPAGLRRMFSAFDVWDYTLPVLADPAAFSGGDVIPEWVGRVPERALAAALPLVPTYVWLAFRSPSKPAGPRLRVAPRHVLTSRPR</sequence>
<feature type="domain" description="Methyltransferase type 11" evidence="1">
    <location>
        <begin position="65"/>
        <end position="157"/>
    </location>
</feature>
<comment type="caution">
    <text evidence="2">The sequence shown here is derived from an EMBL/GenBank/DDBJ whole genome shotgun (WGS) entry which is preliminary data.</text>
</comment>
<evidence type="ECO:0000313" key="3">
    <source>
        <dbReference type="Proteomes" id="UP000628079"/>
    </source>
</evidence>
<protein>
    <recommendedName>
        <fullName evidence="1">Methyltransferase type 11 domain-containing protein</fullName>
    </recommendedName>
</protein>
<dbReference type="Proteomes" id="UP000628079">
    <property type="component" value="Unassembled WGS sequence"/>
</dbReference>